<dbReference type="EMBL" id="CP017887">
    <property type="protein sequence ID" value="APC19471.1"/>
    <property type="molecule type" value="Genomic_DNA"/>
</dbReference>
<sequence>MTVQEIGLLFTIAVLSVLLRRVYSRLVAQKMLCDQFSLERQHLREHLTEIVMHVERFNGGVHYRIHECRETTEAVLKRAPHVFREETGLVHWLSAADQFLTELDRIVLIDGPLASDIAKRSELPTERHPATIYDRIKYGPALVAGDR</sequence>
<accession>A0A1J0EU92</accession>
<geneLocation type="plasmid" evidence="1 2">
    <name>unnamed1</name>
</geneLocation>
<proteinExistence type="predicted"/>
<gene>
    <name evidence="1" type="ORF">BLL42_27440</name>
</gene>
<dbReference type="RefSeq" id="WP_071555975.1">
    <property type="nucleotide sequence ID" value="NZ_CP017887.1"/>
</dbReference>
<organism evidence="1 2">
    <name type="scientific">Pseudomonas frederiksbergensis</name>
    <dbReference type="NCBI Taxonomy" id="104087"/>
    <lineage>
        <taxon>Bacteria</taxon>
        <taxon>Pseudomonadati</taxon>
        <taxon>Pseudomonadota</taxon>
        <taxon>Gammaproteobacteria</taxon>
        <taxon>Pseudomonadales</taxon>
        <taxon>Pseudomonadaceae</taxon>
        <taxon>Pseudomonas</taxon>
    </lineage>
</organism>
<dbReference type="GeneID" id="46912022"/>
<name>A0A1J0EU92_9PSED</name>
<reference evidence="2" key="1">
    <citation type="submission" date="2016-10" db="EMBL/GenBank/DDBJ databases">
        <title>Pseudomonas frederiksbergensis ERGS4:02 complete genome.</title>
        <authorList>
            <person name="Kumar R."/>
            <person name="Acharya V."/>
            <person name="Singh D."/>
        </authorList>
    </citation>
    <scope>NUCLEOTIDE SEQUENCE [LARGE SCALE GENOMIC DNA]</scope>
    <source>
        <strain evidence="2">ERGS4:02</strain>
        <plasmid evidence="2">unnamed1</plasmid>
    </source>
</reference>
<protein>
    <submittedName>
        <fullName evidence="1">Uncharacterized protein</fullName>
    </submittedName>
</protein>
<evidence type="ECO:0000313" key="2">
    <source>
        <dbReference type="Proteomes" id="UP000182567"/>
    </source>
</evidence>
<keyword evidence="1" id="KW-0614">Plasmid</keyword>
<dbReference type="AlphaFoldDB" id="A0A1J0EU92"/>
<dbReference type="Proteomes" id="UP000182567">
    <property type="component" value="Plasmid unnamed1"/>
</dbReference>
<evidence type="ECO:0000313" key="1">
    <source>
        <dbReference type="EMBL" id="APC19471.1"/>
    </source>
</evidence>